<dbReference type="PATRIC" id="fig|867902.3.peg.1112"/>
<dbReference type="STRING" id="867902.Ornrh_1133"/>
<dbReference type="Proteomes" id="UP000006051">
    <property type="component" value="Chromosome"/>
</dbReference>
<protein>
    <recommendedName>
        <fullName evidence="3">Lipoprotein</fullName>
    </recommendedName>
</protein>
<dbReference type="AlphaFoldDB" id="I4A034"/>
<accession>I4A034</accession>
<evidence type="ECO:0000313" key="1">
    <source>
        <dbReference type="EMBL" id="AFL97318.1"/>
    </source>
</evidence>
<sequence length="178" mass="20289">MKKFLLFLMTSVALVSCSSDDDSGKITKRCEFSTTYSNFYDNQNIAYIANQGRLTQSAGENTVFEIKTVPPACPIKTISGREIEKENKTYRILFQVPNGNNQFNWSGENLVANDSPILEISDENNRVIGVYFMNEPSNFIRATKKGNKWNVSYSLEYKSANFSYKLENTNQVFTQSKH</sequence>
<dbReference type="GeneID" id="71569397"/>
<dbReference type="RefSeq" id="WP_014790899.1">
    <property type="nucleotide sequence ID" value="NC_018016.1"/>
</dbReference>
<dbReference type="PROSITE" id="PS51257">
    <property type="entry name" value="PROKAR_LIPOPROTEIN"/>
    <property type="match status" value="1"/>
</dbReference>
<name>I4A034_ORNRL</name>
<proteinExistence type="predicted"/>
<dbReference type="HOGENOM" id="CLU_1509146_0_0_10"/>
<dbReference type="GeneID" id="97257812"/>
<organism evidence="1 2">
    <name type="scientific">Ornithobacterium rhinotracheale (strain ATCC 51463 / DSM 15997 / CCUG 23171 / CIP 104009 / LMG 9086)</name>
    <dbReference type="NCBI Taxonomy" id="867902"/>
    <lineage>
        <taxon>Bacteria</taxon>
        <taxon>Pseudomonadati</taxon>
        <taxon>Bacteroidota</taxon>
        <taxon>Flavobacteriia</taxon>
        <taxon>Flavobacteriales</taxon>
        <taxon>Weeksellaceae</taxon>
        <taxon>Ornithobacterium</taxon>
    </lineage>
</organism>
<keyword evidence="2" id="KW-1185">Reference proteome</keyword>
<evidence type="ECO:0000313" key="2">
    <source>
        <dbReference type="Proteomes" id="UP000006051"/>
    </source>
</evidence>
<reference evidence="1 2" key="1">
    <citation type="submission" date="2012-06" db="EMBL/GenBank/DDBJ databases">
        <title>The complete genome of Ornithobacterium rhinotracheale DSM 15997.</title>
        <authorList>
            <consortium name="US DOE Joint Genome Institute (JGI-PGF)"/>
            <person name="Lucas S."/>
            <person name="Copeland A."/>
            <person name="Lapidus A."/>
            <person name="Goodwin L."/>
            <person name="Pitluck S."/>
            <person name="Peters L."/>
            <person name="Mikhailova N."/>
            <person name="Teshima H."/>
            <person name="Kyrpides N."/>
            <person name="Mavromatis K."/>
            <person name="Pagani I."/>
            <person name="Ivanova N."/>
            <person name="Ovchinnikova G."/>
            <person name="Zeytun A."/>
            <person name="Detter J.C."/>
            <person name="Han C."/>
            <person name="Land M."/>
            <person name="Hauser L."/>
            <person name="Markowitz V."/>
            <person name="Cheng J.-F."/>
            <person name="Hugenholtz P."/>
            <person name="Woyke T."/>
            <person name="Wu D."/>
            <person name="Lang E."/>
            <person name="Kopitz M."/>
            <person name="Brambilla E."/>
            <person name="Klenk H.-P."/>
            <person name="Eisen J.A."/>
        </authorList>
    </citation>
    <scope>NUCLEOTIDE SEQUENCE [LARGE SCALE GENOMIC DNA]</scope>
    <source>
        <strain evidence="2">ATCC 51463 / DSM 15997 / CCUG 23171 / LMG 9086</strain>
    </source>
</reference>
<dbReference type="EMBL" id="CP003283">
    <property type="protein sequence ID" value="AFL97318.1"/>
    <property type="molecule type" value="Genomic_DNA"/>
</dbReference>
<dbReference type="KEGG" id="orh:Ornrh_1133"/>
<gene>
    <name evidence="1" type="ordered locus">Ornrh_1133</name>
</gene>
<evidence type="ECO:0008006" key="3">
    <source>
        <dbReference type="Google" id="ProtNLM"/>
    </source>
</evidence>